<dbReference type="SUPFAM" id="SSF52540">
    <property type="entry name" value="P-loop containing nucleoside triphosphate hydrolases"/>
    <property type="match status" value="1"/>
</dbReference>
<dbReference type="RefSeq" id="WP_076401173.1">
    <property type="nucleotide sequence ID" value="NZ_FTOA01000005.1"/>
</dbReference>
<proteinExistence type="predicted"/>
<protein>
    <submittedName>
        <fullName evidence="2">Phosphoribulokinase</fullName>
    </submittedName>
</protein>
<dbReference type="EMBL" id="FTOA01000005">
    <property type="protein sequence ID" value="SIT00037.1"/>
    <property type="molecule type" value="Genomic_DNA"/>
</dbReference>
<dbReference type="OrthoDB" id="9773443at2"/>
<sequence length="320" mass="36115">MPKNRKLNRPVILGIVGDSGAGKTTLAQGIASILGPSRVTMICTDDYHRYSREERALSGVSALDPKGNYMDIMEQHIQLLRAGRPILKPVYNHTNGTLDAPEYVEPGEYMIVEGLLGYSTRAMRDCYDVKLYLEPQEELRAAWKMQRDVSKRGYTADEVRRQIEKRLRDGITFIRPQRTFADLVLSFRHPVASSLGEPEEDDKDTASYLNARHTLRPTLPHPDLTPIVEGSKNGIRLELARDIDGKPVDVLEIEGDVDDKRAKAMEDLLWNLIPEANHLRSNLGQYMDASQETRMSHPLALSQLLITYHLVKAAMGHYAI</sequence>
<gene>
    <name evidence="2" type="ORF">SAMN05421779_105264</name>
</gene>
<name>A0A1N7NNZ9_9PROT</name>
<dbReference type="NCBIfam" id="NF005655">
    <property type="entry name" value="PRK07429.1"/>
    <property type="match status" value="1"/>
</dbReference>
<dbReference type="Proteomes" id="UP000185678">
    <property type="component" value="Unassembled WGS sequence"/>
</dbReference>
<keyword evidence="2" id="KW-0808">Transferase</keyword>
<accession>A0A1N7NNZ9</accession>
<dbReference type="GO" id="GO:0005524">
    <property type="term" value="F:ATP binding"/>
    <property type="evidence" value="ECO:0007669"/>
    <property type="project" value="InterPro"/>
</dbReference>
<dbReference type="Pfam" id="PF00485">
    <property type="entry name" value="PRK"/>
    <property type="match status" value="1"/>
</dbReference>
<evidence type="ECO:0000259" key="1">
    <source>
        <dbReference type="Pfam" id="PF00485"/>
    </source>
</evidence>
<dbReference type="AlphaFoldDB" id="A0A1N7NNZ9"/>
<dbReference type="GO" id="GO:0016301">
    <property type="term" value="F:kinase activity"/>
    <property type="evidence" value="ECO:0007669"/>
    <property type="project" value="UniProtKB-KW"/>
</dbReference>
<dbReference type="STRING" id="80876.SAMN05421779_105264"/>
<organism evidence="2 3">
    <name type="scientific">Insolitispirillum peregrinum</name>
    <dbReference type="NCBI Taxonomy" id="80876"/>
    <lineage>
        <taxon>Bacteria</taxon>
        <taxon>Pseudomonadati</taxon>
        <taxon>Pseudomonadota</taxon>
        <taxon>Alphaproteobacteria</taxon>
        <taxon>Rhodospirillales</taxon>
        <taxon>Novispirillaceae</taxon>
        <taxon>Insolitispirillum</taxon>
    </lineage>
</organism>
<keyword evidence="2" id="KW-0418">Kinase</keyword>
<dbReference type="InterPro" id="IPR006083">
    <property type="entry name" value="PRK/URK"/>
</dbReference>
<feature type="domain" description="Phosphoribulokinase/uridine kinase" evidence="1">
    <location>
        <begin position="12"/>
        <end position="185"/>
    </location>
</feature>
<reference evidence="2 3" key="1">
    <citation type="submission" date="2017-01" db="EMBL/GenBank/DDBJ databases">
        <authorList>
            <person name="Mah S.A."/>
            <person name="Swanson W.J."/>
            <person name="Moy G.W."/>
            <person name="Vacquier V.D."/>
        </authorList>
    </citation>
    <scope>NUCLEOTIDE SEQUENCE [LARGE SCALE GENOMIC DNA]</scope>
    <source>
        <strain evidence="2 3">DSM 11589</strain>
    </source>
</reference>
<dbReference type="InterPro" id="IPR027417">
    <property type="entry name" value="P-loop_NTPase"/>
</dbReference>
<dbReference type="PANTHER" id="PTHR10285">
    <property type="entry name" value="URIDINE KINASE"/>
    <property type="match status" value="1"/>
</dbReference>
<dbReference type="PRINTS" id="PR00988">
    <property type="entry name" value="URIDINKINASE"/>
</dbReference>
<dbReference type="Gene3D" id="3.40.50.300">
    <property type="entry name" value="P-loop containing nucleotide triphosphate hydrolases"/>
    <property type="match status" value="1"/>
</dbReference>
<keyword evidence="3" id="KW-1185">Reference proteome</keyword>
<evidence type="ECO:0000313" key="2">
    <source>
        <dbReference type="EMBL" id="SIT00037.1"/>
    </source>
</evidence>
<evidence type="ECO:0000313" key="3">
    <source>
        <dbReference type="Proteomes" id="UP000185678"/>
    </source>
</evidence>